<dbReference type="Gene3D" id="3.40.50.150">
    <property type="entry name" value="Vaccinia Virus protein VP39"/>
    <property type="match status" value="1"/>
</dbReference>
<organism evidence="2 3">
    <name type="scientific">Roseivirga echinicomitans</name>
    <dbReference type="NCBI Taxonomy" id="296218"/>
    <lineage>
        <taxon>Bacteria</taxon>
        <taxon>Pseudomonadati</taxon>
        <taxon>Bacteroidota</taxon>
        <taxon>Cytophagia</taxon>
        <taxon>Cytophagales</taxon>
        <taxon>Roseivirgaceae</taxon>
        <taxon>Roseivirga</taxon>
    </lineage>
</organism>
<keyword evidence="3" id="KW-1185">Reference proteome</keyword>
<dbReference type="OrthoDB" id="9785375at2"/>
<name>A0A150XJD6_9BACT</name>
<dbReference type="InterPro" id="IPR052514">
    <property type="entry name" value="SAM-dependent_MTase"/>
</dbReference>
<gene>
    <name evidence="2" type="ORF">AWN68_04130</name>
</gene>
<comment type="caution">
    <text evidence="2">The sequence shown here is derived from an EMBL/GenBank/DDBJ whole genome shotgun (WGS) entry which is preliminary data.</text>
</comment>
<dbReference type="PANTHER" id="PTHR34203">
    <property type="entry name" value="METHYLTRANSFERASE, FKBM FAMILY PROTEIN"/>
    <property type="match status" value="1"/>
</dbReference>
<dbReference type="AlphaFoldDB" id="A0A150XJD6"/>
<evidence type="ECO:0000313" key="2">
    <source>
        <dbReference type="EMBL" id="KYG78826.1"/>
    </source>
</evidence>
<proteinExistence type="predicted"/>
<accession>A0A150XJD6</accession>
<protein>
    <recommendedName>
        <fullName evidence="1">Methyltransferase FkbM domain-containing protein</fullName>
    </recommendedName>
</protein>
<dbReference type="InterPro" id="IPR006342">
    <property type="entry name" value="FkbM_mtfrase"/>
</dbReference>
<feature type="domain" description="Methyltransferase FkbM" evidence="1">
    <location>
        <begin position="82"/>
        <end position="239"/>
    </location>
</feature>
<dbReference type="InterPro" id="IPR029063">
    <property type="entry name" value="SAM-dependent_MTases_sf"/>
</dbReference>
<sequence length="259" mass="29775">MGKVGSKVRRYRSLIGNFKNWKEFLVFKSSKKPEFNFKMRNGFDINVKRQMLPPFKESFFDNIYFDGFPIDRGLKKSPLVIDIGANVGFFSLNIFSKYPQAKVIAFEPMPFNYAQLLTYQQEYKNVNWVIENKAIADHSNGLTLYTSTLDGFSTMAGVFKEGGKASEINVETLTLSDVIKSNDLDKIDLLKLDCEGSEYSILYTMPDQDLAKISMMSIETHYGNDFSENHGSLVKYLKLKGWNLKEESKKDTGYIWAWN</sequence>
<dbReference type="SUPFAM" id="SSF53335">
    <property type="entry name" value="S-adenosyl-L-methionine-dependent methyltransferases"/>
    <property type="match status" value="1"/>
</dbReference>
<dbReference type="EMBL" id="LRDB01000012">
    <property type="protein sequence ID" value="KYG78826.1"/>
    <property type="molecule type" value="Genomic_DNA"/>
</dbReference>
<dbReference type="NCBIfam" id="TIGR01444">
    <property type="entry name" value="fkbM_fam"/>
    <property type="match status" value="1"/>
</dbReference>
<evidence type="ECO:0000313" key="3">
    <source>
        <dbReference type="Proteomes" id="UP000075615"/>
    </source>
</evidence>
<dbReference type="Pfam" id="PF05050">
    <property type="entry name" value="Methyltransf_21"/>
    <property type="match status" value="1"/>
</dbReference>
<reference evidence="2 3" key="1">
    <citation type="submission" date="2016-01" db="EMBL/GenBank/DDBJ databases">
        <title>Genome sequencing of Roseivirga echinicomitans KMM 6058.</title>
        <authorList>
            <person name="Selvaratnam C."/>
            <person name="Thevarajoo S."/>
            <person name="Goh K.M."/>
            <person name="Ee R."/>
            <person name="Chan K.-G."/>
            <person name="Chong C.S."/>
        </authorList>
    </citation>
    <scope>NUCLEOTIDE SEQUENCE [LARGE SCALE GENOMIC DNA]</scope>
    <source>
        <strain evidence="2 3">KMM 6058</strain>
    </source>
</reference>
<dbReference type="STRING" id="296218.AWN68_04130"/>
<dbReference type="PANTHER" id="PTHR34203:SF13">
    <property type="entry name" value="EXPRESSED PROTEIN"/>
    <property type="match status" value="1"/>
</dbReference>
<dbReference type="Proteomes" id="UP000075615">
    <property type="component" value="Unassembled WGS sequence"/>
</dbReference>
<evidence type="ECO:0000259" key="1">
    <source>
        <dbReference type="Pfam" id="PF05050"/>
    </source>
</evidence>